<feature type="compositionally biased region" description="Acidic residues" evidence="1">
    <location>
        <begin position="12"/>
        <end position="21"/>
    </location>
</feature>
<sequence length="176" mass="20159">MDRASGARSREEELETDEPDSDSNSTVSAISTVNLSSSTDDYDSSESEAVSDADANGPAQPAPVNPTEADDELWRPLLFQLPQHLMNAQYELQRATLNYWNMLHHLPACQCVLCRLGPYYRAPRMWEPPFQYLAFDAHNAARQRMNELYGWPHRPFIYFPGRGQRDQPDVNNNTRR</sequence>
<evidence type="ECO:0000313" key="2">
    <source>
        <dbReference type="EMBL" id="CAD6199145.1"/>
    </source>
</evidence>
<gene>
    <name evidence="2" type="ORF">CAUJ_LOCUS15049</name>
</gene>
<proteinExistence type="predicted"/>
<evidence type="ECO:0000256" key="1">
    <source>
        <dbReference type="SAM" id="MobiDB-lite"/>
    </source>
</evidence>
<name>A0A8S1HZM3_9PELO</name>
<evidence type="ECO:0000313" key="3">
    <source>
        <dbReference type="Proteomes" id="UP000835052"/>
    </source>
</evidence>
<feature type="compositionally biased region" description="Basic and acidic residues" evidence="1">
    <location>
        <begin position="1"/>
        <end position="11"/>
    </location>
</feature>
<comment type="caution">
    <text evidence="2">The sequence shown here is derived from an EMBL/GenBank/DDBJ whole genome shotgun (WGS) entry which is preliminary data.</text>
</comment>
<keyword evidence="3" id="KW-1185">Reference proteome</keyword>
<organism evidence="2 3">
    <name type="scientific">Caenorhabditis auriculariae</name>
    <dbReference type="NCBI Taxonomy" id="2777116"/>
    <lineage>
        <taxon>Eukaryota</taxon>
        <taxon>Metazoa</taxon>
        <taxon>Ecdysozoa</taxon>
        <taxon>Nematoda</taxon>
        <taxon>Chromadorea</taxon>
        <taxon>Rhabditida</taxon>
        <taxon>Rhabditina</taxon>
        <taxon>Rhabditomorpha</taxon>
        <taxon>Rhabditoidea</taxon>
        <taxon>Rhabditidae</taxon>
        <taxon>Peloderinae</taxon>
        <taxon>Caenorhabditis</taxon>
    </lineage>
</organism>
<accession>A0A8S1HZM3</accession>
<reference evidence="2" key="1">
    <citation type="submission" date="2020-10" db="EMBL/GenBank/DDBJ databases">
        <authorList>
            <person name="Kikuchi T."/>
        </authorList>
    </citation>
    <scope>NUCLEOTIDE SEQUENCE</scope>
    <source>
        <strain evidence="2">NKZ352</strain>
    </source>
</reference>
<feature type="compositionally biased region" description="Polar residues" evidence="1">
    <location>
        <begin position="22"/>
        <end position="35"/>
    </location>
</feature>
<dbReference type="Proteomes" id="UP000835052">
    <property type="component" value="Unassembled WGS sequence"/>
</dbReference>
<feature type="region of interest" description="Disordered" evidence="1">
    <location>
        <begin position="1"/>
        <end position="69"/>
    </location>
</feature>
<feature type="compositionally biased region" description="Acidic residues" evidence="1">
    <location>
        <begin position="40"/>
        <end position="51"/>
    </location>
</feature>
<protein>
    <submittedName>
        <fullName evidence="2">Uncharacterized protein</fullName>
    </submittedName>
</protein>
<dbReference type="AlphaFoldDB" id="A0A8S1HZM3"/>
<dbReference type="EMBL" id="CAJGYM010000157">
    <property type="protein sequence ID" value="CAD6199145.1"/>
    <property type="molecule type" value="Genomic_DNA"/>
</dbReference>